<name>A0A1C3K390_9BURK</name>
<dbReference type="EMBL" id="FLRC01000023">
    <property type="protein sequence ID" value="SBT25973.1"/>
    <property type="molecule type" value="Genomic_DNA"/>
</dbReference>
<dbReference type="AlphaFoldDB" id="A0A1C3K390"/>
<dbReference type="InterPro" id="IPR052726">
    <property type="entry name" value="Phage_Baseplate_Hub"/>
</dbReference>
<dbReference type="EMBL" id="LT907988">
    <property type="protein sequence ID" value="SOE50869.1"/>
    <property type="molecule type" value="Genomic_DNA"/>
</dbReference>
<protein>
    <submittedName>
        <fullName evidence="2">Baseplate assembly protein J</fullName>
    </submittedName>
</protein>
<dbReference type="InterPro" id="IPR014507">
    <property type="entry name" value="Baseplate_assembly_J_pred"/>
</dbReference>
<gene>
    <name evidence="2" type="ORF">ODI_01781</name>
    <name evidence="3" type="ORF">ODI_R3030</name>
</gene>
<dbReference type="Proteomes" id="UP000078558">
    <property type="component" value="Chromosome I"/>
</dbReference>
<dbReference type="Pfam" id="PF26078">
    <property type="entry name" value="Baseplate_J_M"/>
    <property type="match status" value="1"/>
</dbReference>
<evidence type="ECO:0000313" key="3">
    <source>
        <dbReference type="EMBL" id="SOE50869.1"/>
    </source>
</evidence>
<accession>A0A1C3K390</accession>
<dbReference type="OrthoDB" id="9793802at2"/>
<reference evidence="3 4" key="2">
    <citation type="submission" date="2017-08" db="EMBL/GenBank/DDBJ databases">
        <authorList>
            <person name="de Groot N.N."/>
        </authorList>
    </citation>
    <scope>NUCLEOTIDE SEQUENCE [LARGE SCALE GENOMIC DNA]</scope>
    <source>
        <strain evidence="3">Orrdi1</strain>
    </source>
</reference>
<dbReference type="PANTHER" id="PTHR35862:SF1">
    <property type="entry name" value="FELS-2 PROPHAGE PROTEIN"/>
    <property type="match status" value="1"/>
</dbReference>
<dbReference type="InterPro" id="IPR058531">
    <property type="entry name" value="Baseplate_J_M"/>
</dbReference>
<dbReference type="PIRSF" id="PIRSF020481">
    <property type="entry name" value="BAP"/>
    <property type="match status" value="1"/>
</dbReference>
<evidence type="ECO:0000313" key="2">
    <source>
        <dbReference type="EMBL" id="SBT25973.1"/>
    </source>
</evidence>
<dbReference type="PANTHER" id="PTHR35862">
    <property type="entry name" value="FELS-2 PROPHAGE PROTEIN"/>
    <property type="match status" value="1"/>
</dbReference>
<dbReference type="RefSeq" id="WP_067754906.1">
    <property type="nucleotide sequence ID" value="NZ_LT907988.1"/>
</dbReference>
<organism evidence="2 4">
    <name type="scientific">Orrella dioscoreae</name>
    <dbReference type="NCBI Taxonomy" id="1851544"/>
    <lineage>
        <taxon>Bacteria</taxon>
        <taxon>Pseudomonadati</taxon>
        <taxon>Pseudomonadota</taxon>
        <taxon>Betaproteobacteria</taxon>
        <taxon>Burkholderiales</taxon>
        <taxon>Alcaligenaceae</taxon>
        <taxon>Orrella</taxon>
    </lineage>
</organism>
<reference evidence="2 4" key="1">
    <citation type="submission" date="2016-06" db="EMBL/GenBank/DDBJ databases">
        <authorList>
            <person name="Kjaerup R.B."/>
            <person name="Dalgaard T.S."/>
            <person name="Juul-Madsen H.R."/>
        </authorList>
    </citation>
    <scope>NUCLEOTIDE SEQUENCE [LARGE SCALE GENOMIC DNA]</scope>
    <source>
        <strain evidence="2">Orrdi1</strain>
    </source>
</reference>
<evidence type="ECO:0000313" key="4">
    <source>
        <dbReference type="Proteomes" id="UP000078558"/>
    </source>
</evidence>
<proteinExistence type="predicted"/>
<evidence type="ECO:0000259" key="1">
    <source>
        <dbReference type="Pfam" id="PF26078"/>
    </source>
</evidence>
<sequence>MATSTTIDLSQLPPPDAVELLDYEEILQQRQARAIALFASEDQDAVRRTLALESEPMTILLQENAERELMLRQRVNEAVRAVLLAHARGKDLENIAAEYHVARLVITPEDTSTTPPTPAVMEDDHSLMLRAQEAWEGLSTAGPRQAYEFHARSAHGRIADASAISPEPCDILVSVLSRDGDGTAAGELLQAVRLALSEEDVRPLGDRVTVQASQIEPYEVRAVLYMKGQGPGREQALAAARRACELYVYRDRRQGVSVWRSAINAALHVEGINHLDLQEPAENLVLSKTQAGTCTGITLEVRDVEPTPDA</sequence>
<dbReference type="KEGG" id="odi:ODI_R3030"/>
<dbReference type="STRING" id="1851544.ODI_01781"/>
<keyword evidence="4" id="KW-1185">Reference proteome</keyword>
<feature type="domain" description="Baseplate J-like central" evidence="1">
    <location>
        <begin position="139"/>
        <end position="212"/>
    </location>
</feature>